<evidence type="ECO:0000313" key="4">
    <source>
        <dbReference type="Proteomes" id="UP000034364"/>
    </source>
</evidence>
<dbReference type="Proteomes" id="UP000034364">
    <property type="component" value="Unassembled WGS sequence"/>
</dbReference>
<feature type="region of interest" description="Disordered" evidence="1">
    <location>
        <begin position="38"/>
        <end position="106"/>
    </location>
</feature>
<evidence type="ECO:0000256" key="2">
    <source>
        <dbReference type="SAM" id="SignalP"/>
    </source>
</evidence>
<name>A0A0G1S535_9BACT</name>
<organism evidence="3 4">
    <name type="scientific">Candidatus Amesbacteria bacterium GW2011_GWA1_47_16</name>
    <dbReference type="NCBI Taxonomy" id="1618353"/>
    <lineage>
        <taxon>Bacteria</taxon>
        <taxon>Candidatus Amesiibacteriota</taxon>
    </lineage>
</organism>
<reference evidence="3 4" key="1">
    <citation type="journal article" date="2015" name="Nature">
        <title>rRNA introns, odd ribosomes, and small enigmatic genomes across a large radiation of phyla.</title>
        <authorList>
            <person name="Brown C.T."/>
            <person name="Hug L.A."/>
            <person name="Thomas B.C."/>
            <person name="Sharon I."/>
            <person name="Castelle C.J."/>
            <person name="Singh A."/>
            <person name="Wilkins M.J."/>
            <person name="Williams K.H."/>
            <person name="Banfield J.F."/>
        </authorList>
    </citation>
    <scope>NUCLEOTIDE SEQUENCE [LARGE SCALE GENOMIC DNA]</scope>
</reference>
<protein>
    <submittedName>
        <fullName evidence="3">Uncharacterized protein</fullName>
    </submittedName>
</protein>
<feature type="compositionally biased region" description="Polar residues" evidence="1">
    <location>
        <begin position="38"/>
        <end position="61"/>
    </location>
</feature>
<feature type="chain" id="PRO_5002539533" evidence="2">
    <location>
        <begin position="22"/>
        <end position="131"/>
    </location>
</feature>
<accession>A0A0G1S535</accession>
<evidence type="ECO:0000313" key="3">
    <source>
        <dbReference type="EMBL" id="KKU64507.1"/>
    </source>
</evidence>
<sequence length="131" mass="13901">MQHPAVLVSLILLASASAVHAESSSVKVFSEIISNSSTSVTSRTDTNVSISQTGEGTSSVKINGKEYRLDGPGEIKVNESSGTDPTGSPTATTSPTPTPPTTAELTKADQETIVKFMEMIRELISRIREMF</sequence>
<feature type="compositionally biased region" description="Basic and acidic residues" evidence="1">
    <location>
        <begin position="63"/>
        <end position="77"/>
    </location>
</feature>
<feature type="signal peptide" evidence="2">
    <location>
        <begin position="1"/>
        <end position="21"/>
    </location>
</feature>
<comment type="caution">
    <text evidence="3">The sequence shown here is derived from an EMBL/GenBank/DDBJ whole genome shotgun (WGS) entry which is preliminary data.</text>
</comment>
<keyword evidence="2" id="KW-0732">Signal</keyword>
<gene>
    <name evidence="3" type="ORF">UX87_C0007G0015</name>
</gene>
<evidence type="ECO:0000256" key="1">
    <source>
        <dbReference type="SAM" id="MobiDB-lite"/>
    </source>
</evidence>
<feature type="compositionally biased region" description="Low complexity" evidence="1">
    <location>
        <begin position="80"/>
        <end position="95"/>
    </location>
</feature>
<proteinExistence type="predicted"/>
<dbReference type="EMBL" id="LCNV01000007">
    <property type="protein sequence ID" value="KKU64507.1"/>
    <property type="molecule type" value="Genomic_DNA"/>
</dbReference>
<dbReference type="AlphaFoldDB" id="A0A0G1S535"/>